<feature type="transmembrane region" description="Helical" evidence="7">
    <location>
        <begin position="139"/>
        <end position="161"/>
    </location>
</feature>
<dbReference type="GO" id="GO:0005886">
    <property type="term" value="C:plasma membrane"/>
    <property type="evidence" value="ECO:0007669"/>
    <property type="project" value="UniProtKB-SubCell"/>
</dbReference>
<evidence type="ECO:0000256" key="6">
    <source>
        <dbReference type="ARBA" id="ARBA00023136"/>
    </source>
</evidence>
<dbReference type="InterPro" id="IPR036259">
    <property type="entry name" value="MFS_trans_sf"/>
</dbReference>
<dbReference type="PROSITE" id="PS50850">
    <property type="entry name" value="MFS"/>
    <property type="match status" value="1"/>
</dbReference>
<evidence type="ECO:0000256" key="1">
    <source>
        <dbReference type="ARBA" id="ARBA00004651"/>
    </source>
</evidence>
<keyword evidence="4 7" id="KW-0812">Transmembrane</keyword>
<keyword evidence="2" id="KW-0813">Transport</keyword>
<evidence type="ECO:0000313" key="11">
    <source>
        <dbReference type="Proteomes" id="UP000230886"/>
    </source>
</evidence>
<evidence type="ECO:0000256" key="7">
    <source>
        <dbReference type="SAM" id="Phobius"/>
    </source>
</evidence>
<keyword evidence="6 7" id="KW-0472">Membrane</keyword>
<keyword evidence="3" id="KW-1003">Cell membrane</keyword>
<protein>
    <submittedName>
        <fullName evidence="10">MFS transporter</fullName>
    </submittedName>
</protein>
<dbReference type="GeneID" id="64143291"/>
<evidence type="ECO:0000313" key="10">
    <source>
        <dbReference type="EMBL" id="PCK28060.1"/>
    </source>
</evidence>
<dbReference type="Proteomes" id="UP001217325">
    <property type="component" value="Unassembled WGS sequence"/>
</dbReference>
<accession>A0A1X0LYR1</accession>
<evidence type="ECO:0000256" key="2">
    <source>
        <dbReference type="ARBA" id="ARBA00022448"/>
    </source>
</evidence>
<reference evidence="9" key="2">
    <citation type="submission" date="2023-02" db="EMBL/GenBank/DDBJ databases">
        <title>A novel hydrolase synthesized by Rhodococcus erythropolis HQ is responsible for the detoxification of Zearalenone.</title>
        <authorList>
            <person name="Hu J."/>
            <person name="Xu J."/>
        </authorList>
    </citation>
    <scope>NUCLEOTIDE SEQUENCE</scope>
    <source>
        <strain evidence="9">HQ</strain>
    </source>
</reference>
<feature type="transmembrane region" description="Helical" evidence="7">
    <location>
        <begin position="334"/>
        <end position="352"/>
    </location>
</feature>
<dbReference type="InterPro" id="IPR011701">
    <property type="entry name" value="MFS"/>
</dbReference>
<dbReference type="SUPFAM" id="SSF103473">
    <property type="entry name" value="MFS general substrate transporter"/>
    <property type="match status" value="1"/>
</dbReference>
<feature type="transmembrane region" description="Helical" evidence="7">
    <location>
        <begin position="358"/>
        <end position="378"/>
    </location>
</feature>
<feature type="transmembrane region" description="Helical" evidence="7">
    <location>
        <begin position="270"/>
        <end position="293"/>
    </location>
</feature>
<dbReference type="Pfam" id="PF07690">
    <property type="entry name" value="MFS_1"/>
    <property type="match status" value="1"/>
</dbReference>
<proteinExistence type="predicted"/>
<accession>A0A1C4DQ01</accession>
<feature type="transmembrane region" description="Helical" evidence="7">
    <location>
        <begin position="440"/>
        <end position="459"/>
    </location>
</feature>
<dbReference type="Gene3D" id="1.20.1720.10">
    <property type="entry name" value="Multidrug resistance protein D"/>
    <property type="match status" value="1"/>
</dbReference>
<dbReference type="Gene3D" id="1.20.1250.20">
    <property type="entry name" value="MFS general substrate transporter like domains"/>
    <property type="match status" value="1"/>
</dbReference>
<dbReference type="PANTHER" id="PTHR42718">
    <property type="entry name" value="MAJOR FACILITATOR SUPERFAMILY MULTIDRUG TRANSPORTER MFSC"/>
    <property type="match status" value="1"/>
</dbReference>
<feature type="transmembrane region" description="Helical" evidence="7">
    <location>
        <begin position="305"/>
        <end position="322"/>
    </location>
</feature>
<evidence type="ECO:0000313" key="9">
    <source>
        <dbReference type="EMBL" id="MDE8646497.1"/>
    </source>
</evidence>
<dbReference type="EMBL" id="NOVD01000003">
    <property type="protein sequence ID" value="PCK28060.1"/>
    <property type="molecule type" value="Genomic_DNA"/>
</dbReference>
<feature type="domain" description="Major facilitator superfamily (MFS) profile" evidence="8">
    <location>
        <begin position="14"/>
        <end position="464"/>
    </location>
</feature>
<evidence type="ECO:0000256" key="3">
    <source>
        <dbReference type="ARBA" id="ARBA00022475"/>
    </source>
</evidence>
<feature type="transmembrane region" description="Helical" evidence="7">
    <location>
        <begin position="399"/>
        <end position="420"/>
    </location>
</feature>
<name>A0A1C4DQ01_RHOSG</name>
<feature type="transmembrane region" description="Helical" evidence="7">
    <location>
        <begin position="80"/>
        <end position="99"/>
    </location>
</feature>
<feature type="transmembrane region" description="Helical" evidence="7">
    <location>
        <begin position="167"/>
        <end position="190"/>
    </location>
</feature>
<dbReference type="PANTHER" id="PTHR42718:SF46">
    <property type="entry name" value="BLR6921 PROTEIN"/>
    <property type="match status" value="1"/>
</dbReference>
<dbReference type="CDD" id="cd17321">
    <property type="entry name" value="MFS_MMR_MDR_like"/>
    <property type="match status" value="1"/>
</dbReference>
<dbReference type="AlphaFoldDB" id="A0A1C4DQ01"/>
<evidence type="ECO:0000256" key="4">
    <source>
        <dbReference type="ARBA" id="ARBA00022692"/>
    </source>
</evidence>
<feature type="transmembrane region" description="Helical" evidence="7">
    <location>
        <begin position="105"/>
        <end position="127"/>
    </location>
</feature>
<feature type="transmembrane region" description="Helical" evidence="7">
    <location>
        <begin position="228"/>
        <end position="249"/>
    </location>
</feature>
<reference evidence="10 11" key="1">
    <citation type="submission" date="2017-07" db="EMBL/GenBank/DDBJ databases">
        <title>Draft sequence of Rhodococcus enclensis 23b-28.</title>
        <authorList>
            <person name="Besaury L."/>
            <person name="Sancelme M."/>
            <person name="Amato P."/>
            <person name="Lallement A."/>
            <person name="Delort A.-M."/>
        </authorList>
    </citation>
    <scope>NUCLEOTIDE SEQUENCE [LARGE SCALE GENOMIC DNA]</scope>
    <source>
        <strain evidence="10 11">23b-28</strain>
    </source>
</reference>
<sequence length="464" mass="47059">MTTTTRAVAAPALVLTAAAAAQFLVAFDMSVINVALPDIQESLNFSDAGLSWVVNAYALAFGGLLLLGGRLCDVMGTRRVLVSGLLLFALVSIVGTFSVSAEMLVGARALQGVGAALIAPAGLAALSQAFPTGRARAKAFGIGAMSSALGGALGVVLSGILTEGLSWRWVMFAGAPVALIAAVAGARGLPAGQAARGGSLDLPGAILATAGITALVGTVIATESHSWTSGYVLGGFALTIALLTAFVVVESRCATPLVRLSTLLRPRIGLANAIMCLVCAAQFSAFFFVSLFLQRGLGYSPTTTGLAFLPFCFGLVIGILASTKLLPRYGVRPLLVVGTAVAAIGTFMFSTMNLDSPFWAVILVPSLLASIGIGLSFMPLSNVATADAPPEEVGMASGLLSTSRQIGGSLGLAVLVSVAASSTARSDSAPTEALVSGYSQALFVCSGLLLAGTLLSFFFPRMDR</sequence>
<feature type="transmembrane region" description="Helical" evidence="7">
    <location>
        <begin position="202"/>
        <end position="222"/>
    </location>
</feature>
<evidence type="ECO:0000256" key="5">
    <source>
        <dbReference type="ARBA" id="ARBA00022989"/>
    </source>
</evidence>
<dbReference type="InterPro" id="IPR020846">
    <property type="entry name" value="MFS_dom"/>
</dbReference>
<dbReference type="GO" id="GO:0022857">
    <property type="term" value="F:transmembrane transporter activity"/>
    <property type="evidence" value="ECO:0007669"/>
    <property type="project" value="InterPro"/>
</dbReference>
<dbReference type="Proteomes" id="UP000230886">
    <property type="component" value="Unassembled WGS sequence"/>
</dbReference>
<feature type="transmembrane region" description="Helical" evidence="7">
    <location>
        <begin position="50"/>
        <end position="68"/>
    </location>
</feature>
<gene>
    <name evidence="10" type="ORF">CHR55_06365</name>
    <name evidence="9" type="ORF">PXH69_16155</name>
</gene>
<organism evidence="10 11">
    <name type="scientific">Rhodococcus qingshengii</name>
    <dbReference type="NCBI Taxonomy" id="334542"/>
    <lineage>
        <taxon>Bacteria</taxon>
        <taxon>Bacillati</taxon>
        <taxon>Actinomycetota</taxon>
        <taxon>Actinomycetes</taxon>
        <taxon>Mycobacteriales</taxon>
        <taxon>Nocardiaceae</taxon>
        <taxon>Rhodococcus</taxon>
        <taxon>Rhodococcus erythropolis group</taxon>
    </lineage>
</organism>
<dbReference type="RefSeq" id="WP_003942889.1">
    <property type="nucleotide sequence ID" value="NZ_AP023172.1"/>
</dbReference>
<comment type="caution">
    <text evidence="10">The sequence shown here is derived from an EMBL/GenBank/DDBJ whole genome shotgun (WGS) entry which is preliminary data.</text>
</comment>
<keyword evidence="5 7" id="KW-1133">Transmembrane helix</keyword>
<dbReference type="EMBL" id="JARDXE010000009">
    <property type="protein sequence ID" value="MDE8646497.1"/>
    <property type="molecule type" value="Genomic_DNA"/>
</dbReference>
<dbReference type="PRINTS" id="PR01036">
    <property type="entry name" value="TCRTETB"/>
</dbReference>
<comment type="subcellular location">
    <subcellularLocation>
        <location evidence="1">Cell membrane</location>
        <topology evidence="1">Multi-pass membrane protein</topology>
    </subcellularLocation>
</comment>
<evidence type="ECO:0000259" key="8">
    <source>
        <dbReference type="PROSITE" id="PS50850"/>
    </source>
</evidence>